<gene>
    <name evidence="1" type="ORF">N8A98_02535</name>
</gene>
<name>A0ABY6CD34_9HYPH</name>
<accession>A0ABY6CD34</accession>
<dbReference type="SUPFAM" id="SSF51905">
    <property type="entry name" value="FAD/NAD(P)-binding domain"/>
    <property type="match status" value="1"/>
</dbReference>
<evidence type="ECO:0000313" key="2">
    <source>
        <dbReference type="Proteomes" id="UP001061862"/>
    </source>
</evidence>
<sequence length="356" mass="37746">MSQAQADFAILGSTPQARLIAGLLAGTHGKSVVFAGESQSGFRLPRDLDLSIAPLTRPESWALLRAAQPMVQKLITRIGGRTSWSRLDPVLFADSAEGQQALAHIRHMAEGFGLAVEKLPPNAMAKGREGVVFRDATMIHRAVVEPALDRWMLQQGVHLLDPRSDVMVRADGSGEIRAGETAISVTQCVLADDAAILRHLPAENWPALLLRRPATTILTEPARRIAAPVMLEIDSGLTLWQRPEGGIAAFGPGPMDHVLGEVSALLGGVVHRAGQSQYESLATRDGAPAAGRINGSGPDVLAGFGPSGLFFAPALARWLAGVATEDENRWLAARLVTRAAQASPVAEYAAPLEAMS</sequence>
<dbReference type="InterPro" id="IPR036188">
    <property type="entry name" value="FAD/NAD-bd_sf"/>
</dbReference>
<dbReference type="Proteomes" id="UP001061862">
    <property type="component" value="Chromosome"/>
</dbReference>
<organism evidence="1 2">
    <name type="scientific">Devosia neptuniae</name>
    <dbReference type="NCBI Taxonomy" id="191302"/>
    <lineage>
        <taxon>Bacteria</taxon>
        <taxon>Pseudomonadati</taxon>
        <taxon>Pseudomonadota</taxon>
        <taxon>Alphaproteobacteria</taxon>
        <taxon>Hyphomicrobiales</taxon>
        <taxon>Devosiaceae</taxon>
        <taxon>Devosia</taxon>
    </lineage>
</organism>
<dbReference type="EMBL" id="CP104965">
    <property type="protein sequence ID" value="UXN70094.1"/>
    <property type="molecule type" value="Genomic_DNA"/>
</dbReference>
<reference evidence="1 2" key="1">
    <citation type="submission" date="2022-09" db="EMBL/GenBank/DDBJ databases">
        <title>Interaction between co-microsymbionts with complementary sets of symbiotic genes in legume-rhizobium systems.</title>
        <authorList>
            <person name="Safronova V."/>
            <person name="Sazanova A."/>
            <person name="Afonin A."/>
            <person name="Chirak E."/>
        </authorList>
    </citation>
    <scope>NUCLEOTIDE SEQUENCE [LARGE SCALE GENOMIC DNA]</scope>
    <source>
        <strain evidence="1 2">A18/4-1</strain>
    </source>
</reference>
<dbReference type="RefSeq" id="WP_262168900.1">
    <property type="nucleotide sequence ID" value="NZ_CP104965.1"/>
</dbReference>
<protein>
    <submittedName>
        <fullName evidence="1">FAD-binding oxidoreductase</fullName>
    </submittedName>
</protein>
<proteinExistence type="predicted"/>
<keyword evidence="2" id="KW-1185">Reference proteome</keyword>
<evidence type="ECO:0000313" key="1">
    <source>
        <dbReference type="EMBL" id="UXN70094.1"/>
    </source>
</evidence>